<dbReference type="AlphaFoldDB" id="A0A0L7LE26"/>
<dbReference type="InterPro" id="IPR041588">
    <property type="entry name" value="Integrase_H2C2"/>
</dbReference>
<dbReference type="Pfam" id="PF17921">
    <property type="entry name" value="Integrase_H2C2"/>
    <property type="match status" value="1"/>
</dbReference>
<reference evidence="3 4" key="1">
    <citation type="journal article" date="2015" name="Genome Biol. Evol.">
        <title>The genome of winter moth (Operophtera brumata) provides a genomic perspective on sexual dimorphism and phenology.</title>
        <authorList>
            <person name="Derks M.F."/>
            <person name="Smit S."/>
            <person name="Salis L."/>
            <person name="Schijlen E."/>
            <person name="Bossers A."/>
            <person name="Mateman C."/>
            <person name="Pijl A.S."/>
            <person name="de Ridder D."/>
            <person name="Groenen M.A."/>
            <person name="Visser M.E."/>
            <person name="Megens H.J."/>
        </authorList>
    </citation>
    <scope>NUCLEOTIDE SEQUENCE [LARGE SCALE GENOMIC DNA]</scope>
    <source>
        <strain evidence="3">WM2013NL</strain>
        <tissue evidence="3">Head and thorax</tissue>
    </source>
</reference>
<evidence type="ECO:0000313" key="3">
    <source>
        <dbReference type="EMBL" id="KOB73634.1"/>
    </source>
</evidence>
<dbReference type="InterPro" id="IPR012337">
    <property type="entry name" value="RNaseH-like_sf"/>
</dbReference>
<sequence length="625" mass="71971">ERTLGLIWFPGTDELGFDVSLKKIPESVIQGKEIPTKRIMLQVVMSIFDVFGFLAPFTIQGRIMLQDTWRLHIGWDDIVPKDIYEKWCKWIDLLQVVDHIRIPRCYHRTACGSETEIGRAGPMAKPPPHPPYPLPVPGTLSDVRVRTTTAVISPPGYSYLQLHVYSDASSKAMSAVAYWRWIDMNVIHVAFIASKCRVVPVKPLTIPRAELQAALLAARLADTIMKEHKLPVERRVFWCDSTTVLQWIRNNTRTYKVFEANRLGEIDELTRMHEWRYVPTKLNVADLATREDFDHAVFESEWFSGPSFLYRDESSWPADICQPETNESNVENVMATNEVPVTSNLPVPDPLRFSSWLRLLRSTAVVLMFTDRCKGRTCALDCYTMQRAEHLLIRHAQAEIFAEEIDAVKKGKCLRKSSKLLTLSPFLDEHGVLRVGSRIDAVSNVSPEVKRPVILDGRNPIAHLIVRHYHVNAAHGNQETVVNELKQKYWLIRLRPTVKYVVSKCMLCKIRKATPRVPRMDLCLKKQWRKAQKLADMFWQRWLKEVLPQLLPRKKWNEEQKPLQVGDLVLVVDPDSPRNIWPKGLVQQVYKSKDGRIRQIDVKTRTGTWRRSAARVAPISLSDEC</sequence>
<feature type="domain" description="DUF5641" evidence="2">
    <location>
        <begin position="526"/>
        <end position="618"/>
    </location>
</feature>
<dbReference type="SUPFAM" id="SSF53098">
    <property type="entry name" value="Ribonuclease H-like"/>
    <property type="match status" value="1"/>
</dbReference>
<protein>
    <submittedName>
        <fullName evidence="3">Polyprotein</fullName>
    </submittedName>
</protein>
<keyword evidence="4" id="KW-1185">Reference proteome</keyword>
<feature type="non-terminal residue" evidence="3">
    <location>
        <position position="625"/>
    </location>
</feature>
<dbReference type="Pfam" id="PF05380">
    <property type="entry name" value="Peptidase_A17"/>
    <property type="match status" value="2"/>
</dbReference>
<dbReference type="GO" id="GO:0003676">
    <property type="term" value="F:nucleic acid binding"/>
    <property type="evidence" value="ECO:0007669"/>
    <property type="project" value="InterPro"/>
</dbReference>
<name>A0A0L7LE26_OPEBR</name>
<gene>
    <name evidence="3" type="ORF">OBRU01_10422</name>
</gene>
<dbReference type="EMBL" id="JTDY01001530">
    <property type="protein sequence ID" value="KOB73634.1"/>
    <property type="molecule type" value="Genomic_DNA"/>
</dbReference>
<evidence type="ECO:0000259" key="1">
    <source>
        <dbReference type="Pfam" id="PF17921"/>
    </source>
</evidence>
<dbReference type="STRING" id="104452.A0A0L7LE26"/>
<comment type="caution">
    <text evidence="3">The sequence shown here is derived from an EMBL/GenBank/DDBJ whole genome shotgun (WGS) entry which is preliminary data.</text>
</comment>
<dbReference type="PANTHER" id="PTHR47331">
    <property type="entry name" value="PHD-TYPE DOMAIN-CONTAINING PROTEIN"/>
    <property type="match status" value="1"/>
</dbReference>
<dbReference type="Pfam" id="PF18701">
    <property type="entry name" value="DUF5641"/>
    <property type="match status" value="1"/>
</dbReference>
<dbReference type="InterPro" id="IPR008042">
    <property type="entry name" value="Retrotrans_Pao"/>
</dbReference>
<dbReference type="Gene3D" id="3.30.420.10">
    <property type="entry name" value="Ribonuclease H-like superfamily/Ribonuclease H"/>
    <property type="match status" value="1"/>
</dbReference>
<feature type="domain" description="Integrase zinc-binding" evidence="1">
    <location>
        <begin position="463"/>
        <end position="513"/>
    </location>
</feature>
<dbReference type="InterPro" id="IPR040676">
    <property type="entry name" value="DUF5641"/>
</dbReference>
<dbReference type="InterPro" id="IPR036397">
    <property type="entry name" value="RNaseH_sf"/>
</dbReference>
<dbReference type="Proteomes" id="UP000037510">
    <property type="component" value="Unassembled WGS sequence"/>
</dbReference>
<organism evidence="3 4">
    <name type="scientific">Operophtera brumata</name>
    <name type="common">Winter moth</name>
    <name type="synonym">Phalaena brumata</name>
    <dbReference type="NCBI Taxonomy" id="104452"/>
    <lineage>
        <taxon>Eukaryota</taxon>
        <taxon>Metazoa</taxon>
        <taxon>Ecdysozoa</taxon>
        <taxon>Arthropoda</taxon>
        <taxon>Hexapoda</taxon>
        <taxon>Insecta</taxon>
        <taxon>Pterygota</taxon>
        <taxon>Neoptera</taxon>
        <taxon>Endopterygota</taxon>
        <taxon>Lepidoptera</taxon>
        <taxon>Glossata</taxon>
        <taxon>Ditrysia</taxon>
        <taxon>Geometroidea</taxon>
        <taxon>Geometridae</taxon>
        <taxon>Larentiinae</taxon>
        <taxon>Operophtera</taxon>
    </lineage>
</organism>
<accession>A0A0L7LE26</accession>
<proteinExistence type="predicted"/>
<evidence type="ECO:0000259" key="2">
    <source>
        <dbReference type="Pfam" id="PF18701"/>
    </source>
</evidence>
<evidence type="ECO:0000313" key="4">
    <source>
        <dbReference type="Proteomes" id="UP000037510"/>
    </source>
</evidence>
<feature type="non-terminal residue" evidence="3">
    <location>
        <position position="1"/>
    </location>
</feature>
<dbReference type="PANTHER" id="PTHR47331:SF1">
    <property type="entry name" value="GAG-LIKE PROTEIN"/>
    <property type="match status" value="1"/>
</dbReference>